<gene>
    <name evidence="1" type="ORF">CWATWH0003_4126t1</name>
</gene>
<dbReference type="EMBL" id="AESD01000629">
    <property type="protein sequence ID" value="EHJ11125.1"/>
    <property type="molecule type" value="Genomic_DNA"/>
</dbReference>
<name>G5J9L0_CROWT</name>
<organism evidence="1 2">
    <name type="scientific">Crocosphaera watsonii WH 0003</name>
    <dbReference type="NCBI Taxonomy" id="423471"/>
    <lineage>
        <taxon>Bacteria</taxon>
        <taxon>Bacillati</taxon>
        <taxon>Cyanobacteriota</taxon>
        <taxon>Cyanophyceae</taxon>
        <taxon>Oscillatoriophycideae</taxon>
        <taxon>Chroococcales</taxon>
        <taxon>Aphanothecaceae</taxon>
        <taxon>Crocosphaera</taxon>
    </lineage>
</organism>
<protein>
    <submittedName>
        <fullName evidence="1">Uncharacterized protein</fullName>
    </submittedName>
</protein>
<proteinExistence type="predicted"/>
<dbReference type="Proteomes" id="UP000003477">
    <property type="component" value="Unassembled WGS sequence"/>
</dbReference>
<evidence type="ECO:0000313" key="1">
    <source>
        <dbReference type="EMBL" id="EHJ11125.1"/>
    </source>
</evidence>
<feature type="non-terminal residue" evidence="1">
    <location>
        <position position="1"/>
    </location>
</feature>
<dbReference type="AlphaFoldDB" id="G5J9L0"/>
<sequence length="37" mass="4339">DDESTVTEVLERRKEITANQLTLLGQFFHLSPIRFFS</sequence>
<reference evidence="1 2" key="1">
    <citation type="journal article" date="2011" name="Front. Microbiol.">
        <title>Two Strains of Crocosphaera watsonii with Highly Conserved Genomes are Distinguished by Strain-Specific Features.</title>
        <authorList>
            <person name="Bench S.R."/>
            <person name="Ilikchyan I.N."/>
            <person name="Tripp H.J."/>
            <person name="Zehr J.P."/>
        </authorList>
    </citation>
    <scope>NUCLEOTIDE SEQUENCE [LARGE SCALE GENOMIC DNA]</scope>
    <source>
        <strain evidence="1 2">WH 0003</strain>
    </source>
</reference>
<accession>G5J9L0</accession>
<comment type="caution">
    <text evidence="1">The sequence shown here is derived from an EMBL/GenBank/DDBJ whole genome shotgun (WGS) entry which is preliminary data.</text>
</comment>
<evidence type="ECO:0000313" key="2">
    <source>
        <dbReference type="Proteomes" id="UP000003477"/>
    </source>
</evidence>